<sequence length="166" mass="18635">MSPIYSDGVLSSGKVNPRGGEVLQIGIQRDGFHFRFLILIQISNPVFALVSHSQSGIEISDNDFVISPVITDNFCQLMAKASSSRSSAASVTQMVHDLREQWYRRGSRTLDRKWAKWRGRHPAANRLNRHFDRRASSERSSDLTRTTSPQFIAATLLLSPHSLVIV</sequence>
<evidence type="ECO:0000313" key="2">
    <source>
        <dbReference type="Proteomes" id="UP001196413"/>
    </source>
</evidence>
<dbReference type="AlphaFoldDB" id="A0AAD5QSK1"/>
<dbReference type="Proteomes" id="UP001196413">
    <property type="component" value="Unassembled WGS sequence"/>
</dbReference>
<reference evidence="1" key="1">
    <citation type="submission" date="2021-06" db="EMBL/GenBank/DDBJ databases">
        <title>Parelaphostrongylus tenuis whole genome reference sequence.</title>
        <authorList>
            <person name="Garwood T.J."/>
            <person name="Larsen P.A."/>
            <person name="Fountain-Jones N.M."/>
            <person name="Garbe J.R."/>
            <person name="Macchietto M.G."/>
            <person name="Kania S.A."/>
            <person name="Gerhold R.W."/>
            <person name="Richards J.E."/>
            <person name="Wolf T.M."/>
        </authorList>
    </citation>
    <scope>NUCLEOTIDE SEQUENCE</scope>
    <source>
        <strain evidence="1">MNPRO001-30</strain>
        <tissue evidence="1">Meninges</tissue>
    </source>
</reference>
<proteinExistence type="predicted"/>
<organism evidence="1 2">
    <name type="scientific">Parelaphostrongylus tenuis</name>
    <name type="common">Meningeal worm</name>
    <dbReference type="NCBI Taxonomy" id="148309"/>
    <lineage>
        <taxon>Eukaryota</taxon>
        <taxon>Metazoa</taxon>
        <taxon>Ecdysozoa</taxon>
        <taxon>Nematoda</taxon>
        <taxon>Chromadorea</taxon>
        <taxon>Rhabditida</taxon>
        <taxon>Rhabditina</taxon>
        <taxon>Rhabditomorpha</taxon>
        <taxon>Strongyloidea</taxon>
        <taxon>Metastrongylidae</taxon>
        <taxon>Parelaphostrongylus</taxon>
    </lineage>
</organism>
<comment type="caution">
    <text evidence="1">The sequence shown here is derived from an EMBL/GenBank/DDBJ whole genome shotgun (WGS) entry which is preliminary data.</text>
</comment>
<name>A0AAD5QSK1_PARTN</name>
<gene>
    <name evidence="1" type="ORF">KIN20_022837</name>
</gene>
<accession>A0AAD5QSK1</accession>
<evidence type="ECO:0000313" key="1">
    <source>
        <dbReference type="EMBL" id="KAJ1363073.1"/>
    </source>
</evidence>
<protein>
    <submittedName>
        <fullName evidence="1">Uncharacterized protein</fullName>
    </submittedName>
</protein>
<keyword evidence="2" id="KW-1185">Reference proteome</keyword>
<dbReference type="EMBL" id="JAHQIW010004604">
    <property type="protein sequence ID" value="KAJ1363073.1"/>
    <property type="molecule type" value="Genomic_DNA"/>
</dbReference>